<dbReference type="GO" id="GO:0004467">
    <property type="term" value="F:long-chain fatty acid-CoA ligase activity"/>
    <property type="evidence" value="ECO:0007669"/>
    <property type="project" value="UniProtKB-EC"/>
</dbReference>
<keyword evidence="7" id="KW-1185">Reference proteome</keyword>
<dbReference type="Gene3D" id="3.40.50.12780">
    <property type="entry name" value="N-terminal domain of ligase-like"/>
    <property type="match status" value="2"/>
</dbReference>
<evidence type="ECO:0000259" key="5">
    <source>
        <dbReference type="Pfam" id="PF00501"/>
    </source>
</evidence>
<dbReference type="Pfam" id="PF23562">
    <property type="entry name" value="AMP-binding_C_3"/>
    <property type="match status" value="1"/>
</dbReference>
<evidence type="ECO:0000313" key="7">
    <source>
        <dbReference type="Proteomes" id="UP001059596"/>
    </source>
</evidence>
<dbReference type="SUPFAM" id="SSF56801">
    <property type="entry name" value="Acetyl-CoA synthetase-like"/>
    <property type="match status" value="1"/>
</dbReference>
<gene>
    <name evidence="6" type="ORF">M5D96_004918</name>
</gene>
<reference evidence="6" key="1">
    <citation type="journal article" date="2023" name="Genome Biol. Evol.">
        <title>Long-read-based Genome Assembly of Drosophila gunungcola Reveals Fewer Chemosensory Genes in Flower-breeding Species.</title>
        <authorList>
            <person name="Negi A."/>
            <person name="Liao B.Y."/>
            <person name="Yeh S.D."/>
        </authorList>
    </citation>
    <scope>NUCLEOTIDE SEQUENCE</scope>
    <source>
        <strain evidence="6">Sukarami</strain>
    </source>
</reference>
<dbReference type="Pfam" id="PF00501">
    <property type="entry name" value="AMP-binding"/>
    <property type="match status" value="1"/>
</dbReference>
<dbReference type="InterPro" id="IPR000873">
    <property type="entry name" value="AMP-dep_synth/lig_dom"/>
</dbReference>
<keyword evidence="1" id="KW-0436">Ligase</keyword>
<organism evidence="6 7">
    <name type="scientific">Drosophila gunungcola</name>
    <name type="common">fruit fly</name>
    <dbReference type="NCBI Taxonomy" id="103775"/>
    <lineage>
        <taxon>Eukaryota</taxon>
        <taxon>Metazoa</taxon>
        <taxon>Ecdysozoa</taxon>
        <taxon>Arthropoda</taxon>
        <taxon>Hexapoda</taxon>
        <taxon>Insecta</taxon>
        <taxon>Pterygota</taxon>
        <taxon>Neoptera</taxon>
        <taxon>Endopterygota</taxon>
        <taxon>Diptera</taxon>
        <taxon>Brachycera</taxon>
        <taxon>Muscomorpha</taxon>
        <taxon>Ephydroidea</taxon>
        <taxon>Drosophilidae</taxon>
        <taxon>Drosophila</taxon>
        <taxon>Sophophora</taxon>
    </lineage>
</organism>
<protein>
    <recommendedName>
        <fullName evidence="4">long-chain-fatty-acid--CoA ligase</fullName>
        <ecNumber evidence="4">6.2.1.3</ecNumber>
    </recommendedName>
</protein>
<proteinExistence type="predicted"/>
<dbReference type="Proteomes" id="UP001059596">
    <property type="component" value="Unassembled WGS sequence"/>
</dbReference>
<dbReference type="GO" id="GO:0005783">
    <property type="term" value="C:endoplasmic reticulum"/>
    <property type="evidence" value="ECO:0007669"/>
    <property type="project" value="TreeGrafter"/>
</dbReference>
<evidence type="ECO:0000256" key="3">
    <source>
        <dbReference type="ARBA" id="ARBA00023098"/>
    </source>
</evidence>
<keyword evidence="2" id="KW-0276">Fatty acid metabolism</keyword>
<comment type="caution">
    <text evidence="6">The sequence shown here is derived from an EMBL/GenBank/DDBJ whole genome shotgun (WGS) entry which is preliminary data.</text>
</comment>
<dbReference type="InterPro" id="IPR042099">
    <property type="entry name" value="ANL_N_sf"/>
</dbReference>
<name>A0A9P9YV06_9MUSC</name>
<keyword evidence="3" id="KW-0443">Lipid metabolism</keyword>
<evidence type="ECO:0000256" key="4">
    <source>
        <dbReference type="ARBA" id="ARBA00026121"/>
    </source>
</evidence>
<dbReference type="EC" id="6.2.1.3" evidence="4"/>
<feature type="domain" description="AMP-dependent synthetase/ligase" evidence="5">
    <location>
        <begin position="53"/>
        <end position="271"/>
    </location>
</feature>
<sequence>MSATDALYNRPGPNRLRQADAYRTTNRQDAVKIRFAKEGIGAEEPISVPGLLKRTVNNYGDYPALRTKNGKNGYYTVTYKQYEEKVHQVAKAFIKLGLEEHHSVGVLAFNCAEWFYSAMGAIHARGIIAGIYTTNSADASSHAQIVVVDDAKQMDKIHAIRDKLPNLKAAIQIQEPYAPYLKKEDGYYRWSEIESMNVSDVEEQYKTRLENVAINECCCLVYTSGTVGMPKGVMLSHDNITFDVRGIVKAMDRVVVGSESIVSYLPLSHDALKGTLVKSLQDARPTRFMGVPRVYEKFQERMVAVASSNGSLKKMIASWAKGITLKHYMVSQGKSSGGFRYKIAKSLIMSKVKQALGFDRVLTLASAAAPMSPETKKYFLSLDLKIVDAFGMSETSGCHTICLPDSEKTEESLDDDCWLHSGDLGYVDDKGYVSLTGRSKEIIITAGGENIPPVHIENTIKKELDAISNAFLVGEQRKYLTVLITIKTEVDKDSGEPLDELSHDSSVWVKSLGVEHKTVSEILAAGPCPKVWKSIEDAIKRANKQSISNAQKVQKFTILPHDFSIPTGELGPTLKVKRNVVSKMYADEIEKLYA</sequence>
<dbReference type="EMBL" id="JAMKOV010000002">
    <property type="protein sequence ID" value="KAI8043586.1"/>
    <property type="molecule type" value="Genomic_DNA"/>
</dbReference>
<evidence type="ECO:0000313" key="6">
    <source>
        <dbReference type="EMBL" id="KAI8043586.1"/>
    </source>
</evidence>
<accession>A0A9P9YV06</accession>
<dbReference type="GO" id="GO:0016020">
    <property type="term" value="C:membrane"/>
    <property type="evidence" value="ECO:0007669"/>
    <property type="project" value="TreeGrafter"/>
</dbReference>
<dbReference type="PANTHER" id="PTHR43272">
    <property type="entry name" value="LONG-CHAIN-FATTY-ACID--COA LIGASE"/>
    <property type="match status" value="1"/>
</dbReference>
<evidence type="ECO:0000256" key="1">
    <source>
        <dbReference type="ARBA" id="ARBA00022598"/>
    </source>
</evidence>
<evidence type="ECO:0000256" key="2">
    <source>
        <dbReference type="ARBA" id="ARBA00022832"/>
    </source>
</evidence>
<dbReference type="AlphaFoldDB" id="A0A9P9YV06"/>
<dbReference type="PANTHER" id="PTHR43272:SF32">
    <property type="entry name" value="AMP-DEPENDENT SYNTHETASE_LIGASE DOMAIN-CONTAINING PROTEIN"/>
    <property type="match status" value="1"/>
</dbReference>